<evidence type="ECO:0000313" key="2">
    <source>
        <dbReference type="Proteomes" id="UP000050360"/>
    </source>
</evidence>
<sequence>MKTAILGGGLTGITLARLLHEKGEDVTVLEREPVFGGLCRSVSDSGFTFDIGGSHIIFSRDAEVLTFMNDVLGKNSQRNIRNTKIFYKGLYIKYPFENGLNQLPKDDLFFLYQ</sequence>
<dbReference type="Proteomes" id="UP000050360">
    <property type="component" value="Unassembled WGS sequence"/>
</dbReference>
<protein>
    <recommendedName>
        <fullName evidence="3">UDP-galactopyranose mutase</fullName>
    </recommendedName>
</protein>
<dbReference type="GO" id="GO:0050660">
    <property type="term" value="F:flavin adenine dinucleotide binding"/>
    <property type="evidence" value="ECO:0007669"/>
    <property type="project" value="TreeGrafter"/>
</dbReference>
<evidence type="ECO:0000313" key="1">
    <source>
        <dbReference type="EMBL" id="KPQ44511.1"/>
    </source>
</evidence>
<dbReference type="AlphaFoldDB" id="A0A0P8CC64"/>
<proteinExistence type="predicted"/>
<comment type="caution">
    <text evidence="1">The sequence shown here is derived from an EMBL/GenBank/DDBJ whole genome shotgun (WGS) entry which is preliminary data.</text>
</comment>
<dbReference type="SUPFAM" id="SSF51971">
    <property type="entry name" value="Nucleotide-binding domain"/>
    <property type="match status" value="1"/>
</dbReference>
<dbReference type="InterPro" id="IPR036188">
    <property type="entry name" value="FAD/NAD-bd_sf"/>
</dbReference>
<dbReference type="PANTHER" id="PTHR21197">
    <property type="entry name" value="UDP-GALACTOPYRANOSE MUTASE"/>
    <property type="match status" value="1"/>
</dbReference>
<reference evidence="1 2" key="1">
    <citation type="submission" date="2015-09" db="EMBL/GenBank/DDBJ databases">
        <title>A metagenomics-based metabolic model of nitrate-dependent anaerobic oxidation of methane by Methanoperedens-like archaea.</title>
        <authorList>
            <person name="Arshad A."/>
            <person name="Speth D.R."/>
            <person name="De Graaf R.M."/>
            <person name="Op Den Camp H.J."/>
            <person name="Jetten M.S."/>
            <person name="Welte C.U."/>
        </authorList>
    </citation>
    <scope>NUCLEOTIDE SEQUENCE [LARGE SCALE GENOMIC DNA]</scope>
</reference>
<accession>A0A0P8CC64</accession>
<dbReference type="Pfam" id="PF13450">
    <property type="entry name" value="NAD_binding_8"/>
    <property type="match status" value="1"/>
</dbReference>
<dbReference type="GO" id="GO:0008767">
    <property type="term" value="F:UDP-galactopyranose mutase activity"/>
    <property type="evidence" value="ECO:0007669"/>
    <property type="project" value="TreeGrafter"/>
</dbReference>
<dbReference type="PANTHER" id="PTHR21197:SF0">
    <property type="entry name" value="UDP-GALACTOPYRANOSE MUTASE"/>
    <property type="match status" value="1"/>
</dbReference>
<dbReference type="EMBL" id="LKCM01000078">
    <property type="protein sequence ID" value="KPQ44511.1"/>
    <property type="molecule type" value="Genomic_DNA"/>
</dbReference>
<evidence type="ECO:0008006" key="3">
    <source>
        <dbReference type="Google" id="ProtNLM"/>
    </source>
</evidence>
<dbReference type="GO" id="GO:0005829">
    <property type="term" value="C:cytosol"/>
    <property type="evidence" value="ECO:0007669"/>
    <property type="project" value="TreeGrafter"/>
</dbReference>
<dbReference type="PRINTS" id="PR00419">
    <property type="entry name" value="ADXRDTASE"/>
</dbReference>
<gene>
    <name evidence="1" type="ORF">MPEBLZ_00878</name>
</gene>
<organism evidence="1 2">
    <name type="scientific">Candidatus Methanoperedens nitratireducens</name>
    <dbReference type="NCBI Taxonomy" id="1392998"/>
    <lineage>
        <taxon>Archaea</taxon>
        <taxon>Methanobacteriati</taxon>
        <taxon>Methanobacteriota</taxon>
        <taxon>Stenosarchaea group</taxon>
        <taxon>Methanomicrobia</taxon>
        <taxon>Methanosarcinales</taxon>
        <taxon>ANME-2 cluster</taxon>
        <taxon>Candidatus Methanoperedentaceae</taxon>
        <taxon>Candidatus Methanoperedens</taxon>
    </lineage>
</organism>
<name>A0A0P8CC64_9EURY</name>
<dbReference type="Gene3D" id="3.50.50.60">
    <property type="entry name" value="FAD/NAD(P)-binding domain"/>
    <property type="match status" value="1"/>
</dbReference>